<dbReference type="Pfam" id="PF13463">
    <property type="entry name" value="HTH_27"/>
    <property type="match status" value="1"/>
</dbReference>
<dbReference type="Proteomes" id="UP000023435">
    <property type="component" value="Unassembled WGS sequence"/>
</dbReference>
<dbReference type="Gene3D" id="1.10.10.10">
    <property type="entry name" value="Winged helix-like DNA-binding domain superfamily/Winged helix DNA-binding domain"/>
    <property type="match status" value="1"/>
</dbReference>
<sequence length="163" mass="17962">MNDFIHQQGPAFLAHLLRRLADELVQGAKDWYPSVGVDAPPRTISTLLALDEHGPLGVTELAGVLRQSHSLVIVWIRELTRLSLVRSKSDPADGRRTVIVLTPKGRKELVNIRAALTTMAGASAELLGPDSEAALAVLWAIERSLREKPFIERLRQHEADHGD</sequence>
<dbReference type="GO" id="GO:0003700">
    <property type="term" value="F:DNA-binding transcription factor activity"/>
    <property type="evidence" value="ECO:0007669"/>
    <property type="project" value="InterPro"/>
</dbReference>
<comment type="caution">
    <text evidence="2">The sequence shown here is derived from an EMBL/GenBank/DDBJ whole genome shotgun (WGS) entry which is preliminary data.</text>
</comment>
<dbReference type="InterPro" id="IPR000835">
    <property type="entry name" value="HTH_MarR-typ"/>
</dbReference>
<evidence type="ECO:0000313" key="3">
    <source>
        <dbReference type="Proteomes" id="UP000023435"/>
    </source>
</evidence>
<evidence type="ECO:0000259" key="1">
    <source>
        <dbReference type="SMART" id="SM00347"/>
    </source>
</evidence>
<name>A0A108UAM1_9GAMM</name>
<organism evidence="2 3">
    <name type="scientific">Lysobacter capsici AZ78</name>
    <dbReference type="NCBI Taxonomy" id="1444315"/>
    <lineage>
        <taxon>Bacteria</taxon>
        <taxon>Pseudomonadati</taxon>
        <taxon>Pseudomonadota</taxon>
        <taxon>Gammaproteobacteria</taxon>
        <taxon>Lysobacterales</taxon>
        <taxon>Lysobacteraceae</taxon>
        <taxon>Lysobacter</taxon>
    </lineage>
</organism>
<feature type="domain" description="HTH marR-type" evidence="1">
    <location>
        <begin position="24"/>
        <end position="132"/>
    </location>
</feature>
<dbReference type="RefSeq" id="WP_051547230.1">
    <property type="nucleotide sequence ID" value="NZ_JAJA02000001.1"/>
</dbReference>
<dbReference type="InterPro" id="IPR036388">
    <property type="entry name" value="WH-like_DNA-bd_sf"/>
</dbReference>
<gene>
    <name evidence="2" type="ORF">AZ78_3166</name>
</gene>
<dbReference type="PANTHER" id="PTHR39515:SF2">
    <property type="entry name" value="HTH-TYPE TRANSCRIPTIONAL REGULATOR RV0880"/>
    <property type="match status" value="1"/>
</dbReference>
<proteinExistence type="predicted"/>
<dbReference type="OrthoDB" id="5974674at2"/>
<reference evidence="2 3" key="1">
    <citation type="journal article" date="2014" name="Genome Announc.">
        <title>Draft Genome Sequence of Lysobacter capsici AZ78, a Bacterium Antagonistic to Plant-Pathogenic Oomycetes.</title>
        <authorList>
            <person name="Puopolo G."/>
            <person name="Sonego P."/>
            <person name="Engelen K."/>
            <person name="Pertot I."/>
        </authorList>
    </citation>
    <scope>NUCLEOTIDE SEQUENCE [LARGE SCALE GENOMIC DNA]</scope>
    <source>
        <strain evidence="2 3">AZ78</strain>
    </source>
</reference>
<accession>A0A108UAM1</accession>
<dbReference type="InterPro" id="IPR052526">
    <property type="entry name" value="HTH-type_Bedaq_tolerance"/>
</dbReference>
<keyword evidence="3" id="KW-1185">Reference proteome</keyword>
<dbReference type="SUPFAM" id="SSF46785">
    <property type="entry name" value="Winged helix' DNA-binding domain"/>
    <property type="match status" value="1"/>
</dbReference>
<protein>
    <recommendedName>
        <fullName evidence="1">HTH marR-type domain-containing protein</fullName>
    </recommendedName>
</protein>
<evidence type="ECO:0000313" key="2">
    <source>
        <dbReference type="EMBL" id="KWS05614.1"/>
    </source>
</evidence>
<dbReference type="EMBL" id="JAJA02000001">
    <property type="protein sequence ID" value="KWS05614.1"/>
    <property type="molecule type" value="Genomic_DNA"/>
</dbReference>
<dbReference type="InterPro" id="IPR036390">
    <property type="entry name" value="WH_DNA-bd_sf"/>
</dbReference>
<dbReference type="PANTHER" id="PTHR39515">
    <property type="entry name" value="CONSERVED PROTEIN"/>
    <property type="match status" value="1"/>
</dbReference>
<dbReference type="AlphaFoldDB" id="A0A108UAM1"/>
<dbReference type="SMART" id="SM00347">
    <property type="entry name" value="HTH_MARR"/>
    <property type="match status" value="1"/>
</dbReference>